<dbReference type="Proteomes" id="UP000053791">
    <property type="component" value="Unassembled WGS sequence"/>
</dbReference>
<dbReference type="STRING" id="1685379.AVO45_03235"/>
<accession>A0A101CYZ9</accession>
<dbReference type="OrthoDB" id="7495008at2"/>
<evidence type="ECO:0000313" key="1">
    <source>
        <dbReference type="EMBL" id="KUJ85998.1"/>
    </source>
</evidence>
<dbReference type="AlphaFoldDB" id="A0A101CYZ9"/>
<organism evidence="1 2">
    <name type="scientific">Ruegeria marisrubri</name>
    <dbReference type="NCBI Taxonomy" id="1685379"/>
    <lineage>
        <taxon>Bacteria</taxon>
        <taxon>Pseudomonadati</taxon>
        <taxon>Pseudomonadota</taxon>
        <taxon>Alphaproteobacteria</taxon>
        <taxon>Rhodobacterales</taxon>
        <taxon>Roseobacteraceae</taxon>
        <taxon>Ruegeria</taxon>
    </lineage>
</organism>
<proteinExistence type="predicted"/>
<comment type="caution">
    <text evidence="1">The sequence shown here is derived from an EMBL/GenBank/DDBJ whole genome shotgun (WGS) entry which is preliminary data.</text>
</comment>
<dbReference type="EMBL" id="LQBQ01000001">
    <property type="protein sequence ID" value="KUJ85998.1"/>
    <property type="molecule type" value="Genomic_DNA"/>
</dbReference>
<name>A0A101CYZ9_9RHOB</name>
<dbReference type="RefSeq" id="WP_068344376.1">
    <property type="nucleotide sequence ID" value="NZ_LQBQ01000001.1"/>
</dbReference>
<gene>
    <name evidence="1" type="ORF">AVO45_03235</name>
</gene>
<evidence type="ECO:0000313" key="2">
    <source>
        <dbReference type="Proteomes" id="UP000053791"/>
    </source>
</evidence>
<keyword evidence="2" id="KW-1185">Reference proteome</keyword>
<sequence>MVAFREIEDADPALTFSPLVRGIEKTFVWIGEHGGIPLTPSKAFKRVFVHWAAAEFDWPGHTEADLFAVNKVLNEWDFPPLEILHDLMIAMKLGRHYKGAFRLTKAGQALIGHPGRIFGTVVPFFLFRIKQASQSRFDDAPILGNWDGFLNVLNVETEDGATGDHLRRVLFGEPETGPVPHYDDVMGQLYIQVLRPLCWAGLLQQGRGTASYRFEEARFMKTALWRAALRLETDGMVQGATRH</sequence>
<reference evidence="1 2" key="1">
    <citation type="submission" date="2015-12" db="EMBL/GenBank/DDBJ databases">
        <authorList>
            <person name="Shamseldin A."/>
            <person name="Moawad H."/>
            <person name="Abd El-Rahim W.M."/>
            <person name="Sadowsky M.J."/>
        </authorList>
    </citation>
    <scope>NUCLEOTIDE SEQUENCE [LARGE SCALE GENOMIC DNA]</scope>
    <source>
        <strain evidence="1 2">ZGT118</strain>
    </source>
</reference>
<protein>
    <submittedName>
        <fullName evidence="1">Uncharacterized protein</fullName>
    </submittedName>
</protein>